<reference evidence="2 3" key="1">
    <citation type="submission" date="2019-01" db="EMBL/GenBank/DDBJ databases">
        <title>Sequencing of cultivated peanut Arachis hypogaea provides insights into genome evolution and oil improvement.</title>
        <authorList>
            <person name="Chen X."/>
        </authorList>
    </citation>
    <scope>NUCLEOTIDE SEQUENCE [LARGE SCALE GENOMIC DNA]</scope>
    <source>
        <strain evidence="3">cv. Fuhuasheng</strain>
        <tissue evidence="2">Leaves</tissue>
    </source>
</reference>
<evidence type="ECO:0000256" key="1">
    <source>
        <dbReference type="SAM" id="SignalP"/>
    </source>
</evidence>
<accession>A0A445CWH4</accession>
<sequence>MNRRLKLGVKMLSLWYVFQWTAACLPNPCPILDQRRGRLIQLMWVQLLQIQLQALWKLMKRMARMIPMKITENLLDLDLGFGNTLQRILSPSHHILGLNVIGVVHHMHVTLIEMV</sequence>
<proteinExistence type="predicted"/>
<keyword evidence="1" id="KW-0732">Signal</keyword>
<feature type="chain" id="PRO_5019061186" description="Secreted protein" evidence="1">
    <location>
        <begin position="24"/>
        <end position="115"/>
    </location>
</feature>
<evidence type="ECO:0008006" key="4">
    <source>
        <dbReference type="Google" id="ProtNLM"/>
    </source>
</evidence>
<feature type="signal peptide" evidence="1">
    <location>
        <begin position="1"/>
        <end position="23"/>
    </location>
</feature>
<protein>
    <recommendedName>
        <fullName evidence="4">Secreted protein</fullName>
    </recommendedName>
</protein>
<dbReference type="AlphaFoldDB" id="A0A445CWH4"/>
<dbReference type="PROSITE" id="PS51257">
    <property type="entry name" value="PROKAR_LIPOPROTEIN"/>
    <property type="match status" value="1"/>
</dbReference>
<gene>
    <name evidence="2" type="ORF">Ahy_A06g030510</name>
</gene>
<name>A0A445CWH4_ARAHY</name>
<comment type="caution">
    <text evidence="2">The sequence shown here is derived from an EMBL/GenBank/DDBJ whole genome shotgun (WGS) entry which is preliminary data.</text>
</comment>
<dbReference type="Proteomes" id="UP000289738">
    <property type="component" value="Chromosome A06"/>
</dbReference>
<keyword evidence="3" id="KW-1185">Reference proteome</keyword>
<dbReference type="EMBL" id="SDMP01000006">
    <property type="protein sequence ID" value="RYR55272.1"/>
    <property type="molecule type" value="Genomic_DNA"/>
</dbReference>
<organism evidence="2 3">
    <name type="scientific">Arachis hypogaea</name>
    <name type="common">Peanut</name>
    <dbReference type="NCBI Taxonomy" id="3818"/>
    <lineage>
        <taxon>Eukaryota</taxon>
        <taxon>Viridiplantae</taxon>
        <taxon>Streptophyta</taxon>
        <taxon>Embryophyta</taxon>
        <taxon>Tracheophyta</taxon>
        <taxon>Spermatophyta</taxon>
        <taxon>Magnoliopsida</taxon>
        <taxon>eudicotyledons</taxon>
        <taxon>Gunneridae</taxon>
        <taxon>Pentapetalae</taxon>
        <taxon>rosids</taxon>
        <taxon>fabids</taxon>
        <taxon>Fabales</taxon>
        <taxon>Fabaceae</taxon>
        <taxon>Papilionoideae</taxon>
        <taxon>50 kb inversion clade</taxon>
        <taxon>dalbergioids sensu lato</taxon>
        <taxon>Dalbergieae</taxon>
        <taxon>Pterocarpus clade</taxon>
        <taxon>Arachis</taxon>
    </lineage>
</organism>
<evidence type="ECO:0000313" key="3">
    <source>
        <dbReference type="Proteomes" id="UP000289738"/>
    </source>
</evidence>
<evidence type="ECO:0000313" key="2">
    <source>
        <dbReference type="EMBL" id="RYR55272.1"/>
    </source>
</evidence>